<feature type="transmembrane region" description="Helical" evidence="1">
    <location>
        <begin position="48"/>
        <end position="69"/>
    </location>
</feature>
<sequence length="224" mass="24016">MSETTLVPGSNAARKAFDVSGIRVVRGSQKYGNSIVQSVIGAYTNVTYHYSALVCMVVGAFELLARSFNAPGPFQILNKKCADIFADPKTIPFIRSIFSVLLVVMSWVRLCSFDRRLSSHLGPLHGSPLAKTIILSVFLALFAFDLLNVNEVAKALKAGTNVPPAAHSDAAPSRLGYLASGFMIKAVMYGVEAGTNGKNEAKALLTHGLIVEKYCTNFIAPFGV</sequence>
<protein>
    <submittedName>
        <fullName evidence="3">Uncharacterized protein</fullName>
    </submittedName>
</protein>
<keyword evidence="1" id="KW-0472">Membrane</keyword>
<evidence type="ECO:0000313" key="2">
    <source>
        <dbReference type="Proteomes" id="UP000887565"/>
    </source>
</evidence>
<evidence type="ECO:0000313" key="3">
    <source>
        <dbReference type="WBParaSite" id="nRc.2.0.1.t03473-RA"/>
    </source>
</evidence>
<name>A0A915HNF1_ROMCU</name>
<keyword evidence="1" id="KW-0812">Transmembrane</keyword>
<dbReference type="AlphaFoldDB" id="A0A915HNF1"/>
<dbReference type="WBParaSite" id="nRc.2.0.1.t03473-RA">
    <property type="protein sequence ID" value="nRc.2.0.1.t03473-RA"/>
    <property type="gene ID" value="nRc.2.0.1.g03473"/>
</dbReference>
<keyword evidence="2" id="KW-1185">Reference proteome</keyword>
<feature type="transmembrane region" description="Helical" evidence="1">
    <location>
        <begin position="128"/>
        <end position="147"/>
    </location>
</feature>
<dbReference type="Proteomes" id="UP000887565">
    <property type="component" value="Unplaced"/>
</dbReference>
<keyword evidence="1" id="KW-1133">Transmembrane helix</keyword>
<evidence type="ECO:0000256" key="1">
    <source>
        <dbReference type="SAM" id="Phobius"/>
    </source>
</evidence>
<reference evidence="3" key="1">
    <citation type="submission" date="2022-11" db="UniProtKB">
        <authorList>
            <consortium name="WormBaseParasite"/>
        </authorList>
    </citation>
    <scope>IDENTIFICATION</scope>
</reference>
<organism evidence="2 3">
    <name type="scientific">Romanomermis culicivorax</name>
    <name type="common">Nematode worm</name>
    <dbReference type="NCBI Taxonomy" id="13658"/>
    <lineage>
        <taxon>Eukaryota</taxon>
        <taxon>Metazoa</taxon>
        <taxon>Ecdysozoa</taxon>
        <taxon>Nematoda</taxon>
        <taxon>Enoplea</taxon>
        <taxon>Dorylaimia</taxon>
        <taxon>Mermithida</taxon>
        <taxon>Mermithoidea</taxon>
        <taxon>Mermithidae</taxon>
        <taxon>Romanomermis</taxon>
    </lineage>
</organism>
<proteinExistence type="predicted"/>
<feature type="transmembrane region" description="Helical" evidence="1">
    <location>
        <begin position="90"/>
        <end position="108"/>
    </location>
</feature>
<accession>A0A915HNF1</accession>